<organism evidence="2 3">
    <name type="scientific">Modicella reniformis</name>
    <dbReference type="NCBI Taxonomy" id="1440133"/>
    <lineage>
        <taxon>Eukaryota</taxon>
        <taxon>Fungi</taxon>
        <taxon>Fungi incertae sedis</taxon>
        <taxon>Mucoromycota</taxon>
        <taxon>Mortierellomycotina</taxon>
        <taxon>Mortierellomycetes</taxon>
        <taxon>Mortierellales</taxon>
        <taxon>Mortierellaceae</taxon>
        <taxon>Modicella</taxon>
    </lineage>
</organism>
<keyword evidence="3" id="KW-1185">Reference proteome</keyword>
<accession>A0A9P6IIX6</accession>
<reference evidence="2" key="1">
    <citation type="journal article" date="2020" name="Fungal Divers.">
        <title>Resolving the Mortierellaceae phylogeny through synthesis of multi-gene phylogenetics and phylogenomics.</title>
        <authorList>
            <person name="Vandepol N."/>
            <person name="Liber J."/>
            <person name="Desiro A."/>
            <person name="Na H."/>
            <person name="Kennedy M."/>
            <person name="Barry K."/>
            <person name="Grigoriev I.V."/>
            <person name="Miller A.N."/>
            <person name="O'Donnell K."/>
            <person name="Stajich J.E."/>
            <person name="Bonito G."/>
        </authorList>
    </citation>
    <scope>NUCLEOTIDE SEQUENCE</scope>
    <source>
        <strain evidence="2">MES-2147</strain>
    </source>
</reference>
<dbReference type="Proteomes" id="UP000749646">
    <property type="component" value="Unassembled WGS sequence"/>
</dbReference>
<evidence type="ECO:0000256" key="1">
    <source>
        <dbReference type="SAM" id="MobiDB-lite"/>
    </source>
</evidence>
<feature type="region of interest" description="Disordered" evidence="1">
    <location>
        <begin position="214"/>
        <end position="242"/>
    </location>
</feature>
<dbReference type="AlphaFoldDB" id="A0A9P6IIX6"/>
<gene>
    <name evidence="2" type="ORF">BGZ65_008366</name>
</gene>
<comment type="caution">
    <text evidence="2">The sequence shown here is derived from an EMBL/GenBank/DDBJ whole genome shotgun (WGS) entry which is preliminary data.</text>
</comment>
<dbReference type="OrthoDB" id="2448399at2759"/>
<sequence>MEIWIGKTEIPVIRPRLCEGHGVLDTTSMDNCDLLLLQSDFTSTSKEVHDSEAYSSGEEEEDEVKVEVEEAISVSGLNLRGARDPAYMDMRKIQLRPYGQEDDGNEDDRTSDTMMDDGDLCEELCNTAMIPTRHEYVNDAGLPSNQVCTFHNSDHDVRDYYNSVDWRETDEYHDPHTHKVRSESTFIRSRERITRSATHVKAKFYKLLKQRHHGIEEEENHPGQYQGSYLDENDDDPSPECSVYSVTSSLRARMRLNSKAKTLLRRVKRHLSSTARSVMSEANKAASKLHASPK</sequence>
<name>A0A9P6IIX6_9FUNG</name>
<proteinExistence type="predicted"/>
<dbReference type="EMBL" id="JAAAHW010010599">
    <property type="protein sequence ID" value="KAF9924392.1"/>
    <property type="molecule type" value="Genomic_DNA"/>
</dbReference>
<protein>
    <submittedName>
        <fullName evidence="2">Uncharacterized protein</fullName>
    </submittedName>
</protein>
<feature type="region of interest" description="Disordered" evidence="1">
    <location>
        <begin position="272"/>
        <end position="294"/>
    </location>
</feature>
<evidence type="ECO:0000313" key="2">
    <source>
        <dbReference type="EMBL" id="KAF9924392.1"/>
    </source>
</evidence>
<evidence type="ECO:0000313" key="3">
    <source>
        <dbReference type="Proteomes" id="UP000749646"/>
    </source>
</evidence>